<sequence>MDTIPTANVLYRIQSGDFGAYLELYDVNSKDVVLRPKNEALLQQWIFVAIPGTPGVFNIMNAATQSLRRTRYLNIPTTGLPSARVAQAPFTTQQWTVREETGGLFSLTIPGADDDSEVFLHTTKTGDTGSTELPASNTNVLARNSGWRILEVNPGVRKEKYRIRTLNGGALQLQHNVDQITVDAVSPNGSSHEWQVEPHGNGKCTIMNIAEKAYLGWEPSKNGFVQVAKSPSPLTWIIKSLGEYAYSINLNYSLDATHVVPLVLTFDSNNAVLLKPKKVAQNRIWIFEEADAPKKEEPAPPPPYQPSTTRYSEITGKAYFIKNIGTSQYIYVASSPWRFYPGGRSYQISLAYIAGTATFTLVWSSSYYLSTSGDLLTVSNTTDGATQWILERDNDPAGGYCYSICLASNPSMALSGDTRTDINGYPLFTVVTKSKGYTRHQWKFEV</sequence>
<evidence type="ECO:0008006" key="3">
    <source>
        <dbReference type="Google" id="ProtNLM"/>
    </source>
</evidence>
<organism evidence="1 2">
    <name type="scientific">Hohenbuehelia grisea</name>
    <dbReference type="NCBI Taxonomy" id="104357"/>
    <lineage>
        <taxon>Eukaryota</taxon>
        <taxon>Fungi</taxon>
        <taxon>Dikarya</taxon>
        <taxon>Basidiomycota</taxon>
        <taxon>Agaricomycotina</taxon>
        <taxon>Agaricomycetes</taxon>
        <taxon>Agaricomycetidae</taxon>
        <taxon>Agaricales</taxon>
        <taxon>Pleurotineae</taxon>
        <taxon>Pleurotaceae</taxon>
        <taxon>Hohenbuehelia</taxon>
    </lineage>
</organism>
<accession>A0ABR3ISH6</accession>
<reference evidence="2" key="1">
    <citation type="submission" date="2024-06" db="EMBL/GenBank/DDBJ databases">
        <title>Multi-omics analyses provide insights into the biosynthesis of the anticancer antibiotic pleurotin in Hohenbuehelia grisea.</title>
        <authorList>
            <person name="Weaver J.A."/>
            <person name="Alberti F."/>
        </authorList>
    </citation>
    <scope>NUCLEOTIDE SEQUENCE [LARGE SCALE GENOMIC DNA]</scope>
    <source>
        <strain evidence="2">T-177</strain>
    </source>
</reference>
<evidence type="ECO:0000313" key="1">
    <source>
        <dbReference type="EMBL" id="KAL0946265.1"/>
    </source>
</evidence>
<evidence type="ECO:0000313" key="2">
    <source>
        <dbReference type="Proteomes" id="UP001556367"/>
    </source>
</evidence>
<dbReference type="EMBL" id="JASNQZ010000015">
    <property type="protein sequence ID" value="KAL0946265.1"/>
    <property type="molecule type" value="Genomic_DNA"/>
</dbReference>
<dbReference type="InterPro" id="IPR035992">
    <property type="entry name" value="Ricin_B-like_lectins"/>
</dbReference>
<name>A0ABR3ISH6_9AGAR</name>
<dbReference type="SUPFAM" id="SSF50370">
    <property type="entry name" value="Ricin B-like lectins"/>
    <property type="match status" value="2"/>
</dbReference>
<dbReference type="Proteomes" id="UP001556367">
    <property type="component" value="Unassembled WGS sequence"/>
</dbReference>
<comment type="caution">
    <text evidence="1">The sequence shown here is derived from an EMBL/GenBank/DDBJ whole genome shotgun (WGS) entry which is preliminary data.</text>
</comment>
<proteinExistence type="predicted"/>
<keyword evidence="2" id="KW-1185">Reference proteome</keyword>
<dbReference type="Gene3D" id="2.80.10.50">
    <property type="match status" value="2"/>
</dbReference>
<gene>
    <name evidence="1" type="ORF">HGRIS_012520</name>
</gene>
<protein>
    <recommendedName>
        <fullName evidence="3">Ricin B lectin domain-containing protein</fullName>
    </recommendedName>
</protein>